<keyword evidence="5" id="KW-0378">Hydrolase</keyword>
<evidence type="ECO:0000256" key="2">
    <source>
        <dbReference type="ARBA" id="ARBA00022747"/>
    </source>
</evidence>
<comment type="caution">
    <text evidence="5">The sequence shown here is derived from an EMBL/GenBank/DDBJ whole genome shotgun (WGS) entry which is preliminary data.</text>
</comment>
<keyword evidence="2" id="KW-0680">Restriction system</keyword>
<evidence type="ECO:0000313" key="5">
    <source>
        <dbReference type="EMBL" id="TXE15702.1"/>
    </source>
</evidence>
<feature type="domain" description="Type I restriction modification DNA specificity" evidence="4">
    <location>
        <begin position="239"/>
        <end position="410"/>
    </location>
</feature>
<proteinExistence type="inferred from homology"/>
<dbReference type="InterPro" id="IPR044946">
    <property type="entry name" value="Restrct_endonuc_typeI_TRD_sf"/>
</dbReference>
<dbReference type="SUPFAM" id="SSF116734">
    <property type="entry name" value="DNA methylase specificity domain"/>
    <property type="match status" value="2"/>
</dbReference>
<feature type="domain" description="Type I restriction modification DNA specificity" evidence="4">
    <location>
        <begin position="38"/>
        <end position="199"/>
    </location>
</feature>
<dbReference type="OrthoDB" id="2234796at2"/>
<dbReference type="EMBL" id="VOSB01000026">
    <property type="protein sequence ID" value="TXE15702.1"/>
    <property type="molecule type" value="Genomic_DNA"/>
</dbReference>
<evidence type="ECO:0000256" key="3">
    <source>
        <dbReference type="ARBA" id="ARBA00023125"/>
    </source>
</evidence>
<dbReference type="Gene3D" id="3.90.220.20">
    <property type="entry name" value="DNA methylase specificity domains"/>
    <property type="match status" value="2"/>
</dbReference>
<organism evidence="5 6">
    <name type="scientific">Psychroserpens burtonensis</name>
    <dbReference type="NCBI Taxonomy" id="49278"/>
    <lineage>
        <taxon>Bacteria</taxon>
        <taxon>Pseudomonadati</taxon>
        <taxon>Bacteroidota</taxon>
        <taxon>Flavobacteriia</taxon>
        <taxon>Flavobacteriales</taxon>
        <taxon>Flavobacteriaceae</taxon>
        <taxon>Psychroserpens</taxon>
    </lineage>
</organism>
<dbReference type="GO" id="GO:0004519">
    <property type="term" value="F:endonuclease activity"/>
    <property type="evidence" value="ECO:0007669"/>
    <property type="project" value="UniProtKB-KW"/>
</dbReference>
<dbReference type="Proteomes" id="UP000321938">
    <property type="component" value="Unassembled WGS sequence"/>
</dbReference>
<keyword evidence="5" id="KW-0540">Nuclease</keyword>
<sequence length="426" mass="48849">MNTESTHTSNKTSLRGTKQSLPLVPKLRFKEFGGVYSERNLKEFTKINQGLQIPISERYSEQVEGSYFYITNEFLRKGSKKSYFIRNPTDSVICFEDDILMTRTGNTGQVVTGVHGAFHNNFFKIKFDDTCEKWYLYFFLTSYVTQHKILTLAGISTIPDLNHGDFYKLKITMPKFPEQQKIASFLTAVDTKIQQLTKKAALLAQYKKGVMQQLFSGELRFKPALSEVEGDEKGNAYPDWEEKRLGEISLRIGDGIHSTPKYDEDGNYHFVNGNNLTKGKIELNDRTKRVNDKEYLKHHRELGTRTILLSINGTIGNIAFYNNERIVLGKSACYININDSVDLIYIYLVIQSRSIINYFVSELTGSTIKNLSLKTIRNAPINLPCFEEQQKIATYLTSIDTKIETINNQITQTQTFKKGLLQQMFV</sequence>
<dbReference type="GO" id="GO:0009307">
    <property type="term" value="P:DNA restriction-modification system"/>
    <property type="evidence" value="ECO:0007669"/>
    <property type="project" value="UniProtKB-KW"/>
</dbReference>
<name>A0A5C7B342_9FLAO</name>
<keyword evidence="3" id="KW-0238">DNA-binding</keyword>
<keyword evidence="5" id="KW-0255">Endonuclease</keyword>
<dbReference type="CDD" id="cd17246">
    <property type="entry name" value="RMtype1_S_SonII-TRD2-CR2_like"/>
    <property type="match status" value="1"/>
</dbReference>
<dbReference type="RefSeq" id="WP_147232025.1">
    <property type="nucleotide sequence ID" value="NZ_VOSB01000026.1"/>
</dbReference>
<protein>
    <submittedName>
        <fullName evidence="5">Restriction endonuclease subunit S</fullName>
    </submittedName>
</protein>
<dbReference type="InterPro" id="IPR052021">
    <property type="entry name" value="Type-I_RS_S_subunit"/>
</dbReference>
<comment type="similarity">
    <text evidence="1">Belongs to the type-I restriction system S methylase family.</text>
</comment>
<dbReference type="PANTHER" id="PTHR30408:SF12">
    <property type="entry name" value="TYPE I RESTRICTION ENZYME MJAVIII SPECIFICITY SUBUNIT"/>
    <property type="match status" value="1"/>
</dbReference>
<evidence type="ECO:0000259" key="4">
    <source>
        <dbReference type="Pfam" id="PF01420"/>
    </source>
</evidence>
<evidence type="ECO:0000313" key="6">
    <source>
        <dbReference type="Proteomes" id="UP000321938"/>
    </source>
</evidence>
<evidence type="ECO:0000256" key="1">
    <source>
        <dbReference type="ARBA" id="ARBA00010923"/>
    </source>
</evidence>
<dbReference type="Gene3D" id="1.10.287.1120">
    <property type="entry name" value="Bipartite methylase S protein"/>
    <property type="match status" value="1"/>
</dbReference>
<keyword evidence="6" id="KW-1185">Reference proteome</keyword>
<reference evidence="5 6" key="1">
    <citation type="submission" date="2019-08" db="EMBL/GenBank/DDBJ databases">
        <title>Genome of Psychroserpens burtonensis ACAM 167.</title>
        <authorList>
            <person name="Bowman J.P."/>
        </authorList>
    </citation>
    <scope>NUCLEOTIDE SEQUENCE [LARGE SCALE GENOMIC DNA]</scope>
    <source>
        <strain evidence="5 6">ACAM 167</strain>
    </source>
</reference>
<dbReference type="PANTHER" id="PTHR30408">
    <property type="entry name" value="TYPE-1 RESTRICTION ENZYME ECOKI SPECIFICITY PROTEIN"/>
    <property type="match status" value="1"/>
</dbReference>
<dbReference type="GO" id="GO:0003677">
    <property type="term" value="F:DNA binding"/>
    <property type="evidence" value="ECO:0007669"/>
    <property type="project" value="UniProtKB-KW"/>
</dbReference>
<accession>A0A5C7B342</accession>
<dbReference type="InterPro" id="IPR000055">
    <property type="entry name" value="Restrct_endonuc_typeI_TRD"/>
</dbReference>
<gene>
    <name evidence="5" type="ORF">ES692_15600</name>
</gene>
<dbReference type="AlphaFoldDB" id="A0A5C7B342"/>
<dbReference type="CDD" id="cd17263">
    <property type="entry name" value="RMtype1_S_AbaB8300I-TRD1-CR1_like"/>
    <property type="match status" value="1"/>
</dbReference>
<dbReference type="Pfam" id="PF01420">
    <property type="entry name" value="Methylase_S"/>
    <property type="match status" value="2"/>
</dbReference>